<accession>A0A6P1BVV6</accession>
<dbReference type="GO" id="GO:0016787">
    <property type="term" value="F:hydrolase activity"/>
    <property type="evidence" value="ECO:0007669"/>
    <property type="project" value="UniProtKB-ARBA"/>
</dbReference>
<dbReference type="InterPro" id="IPR002591">
    <property type="entry name" value="Phosphodiest/P_Trfase"/>
</dbReference>
<dbReference type="AlphaFoldDB" id="A0A6P1BVV6"/>
<proteinExistence type="predicted"/>
<reference evidence="1 2" key="1">
    <citation type="journal article" date="2020" name="Arch. Microbiol.">
        <title>Bradyrhizobium uaiense sp. nov., a new highly efficient cowpea symbiont.</title>
        <authorList>
            <person name="Cabral Michel D."/>
            <person name="Azarias Guimaraes A."/>
            <person name="Martins da Costa E."/>
            <person name="Soares de Carvalho T."/>
            <person name="Balsanelli E."/>
            <person name="Willems A."/>
            <person name="Maltempi de Souza E."/>
            <person name="de Souza Moreira F.M."/>
        </authorList>
    </citation>
    <scope>NUCLEOTIDE SEQUENCE [LARGE SCALE GENOMIC DNA]</scope>
    <source>
        <strain evidence="1 2">UFLA 03-164</strain>
    </source>
</reference>
<sequence length="596" mass="65018">MDEFLNAETMPSLTDLRARGCEVPLLSTVPACTPVAWAAMMTGCHPQTNNIQGFLTPRAGRPLDRRIAGVYADRLKAEPVWQTALLNGRRSYVVKFPVSYPSQASLRIDGAAGWGGISCLHEAAAAGTSTWPGTGVIASGPAWTGEPNGGGDATFFAHLSLPNIWGKRPVEFALAVLRRHGQLQLAIASEPDWSHVCTSLELGKWSDPIVVEAEGRTGREDHALRFKLMSIEATPPRISLFNTSVHALHGHSLPAEAWQRHFDAAGPIEEQTDPSLVFSGAVDLATHVERCQLNLDWLCRVSRSILSREPWDFFAVQVHFVDWAHHLLHGALDPRHPRYDSARHHEAHALLRRFYTMADELVGAVVAAAGEANIIVTGDHGQDLHHTTVRLNEWLAERGLITFIDGGEGVDWSRSRICAYGNSLHLNRADTVPGGIVSEREAEKLVEMLCRELVTLTEPTTGERPILSACPRRDLAHLGGAGEGMGDVVFFCASGYQARNDRGPLFQVTEPWCEFTSGHDHFSPLDPRLHSRLYAAGPQIVRRDVPAPLHPVIDVAPTIASLLGIAPSPETEGCAIRELLAGDPNEMNTVEALVHA</sequence>
<evidence type="ECO:0008006" key="3">
    <source>
        <dbReference type="Google" id="ProtNLM"/>
    </source>
</evidence>
<evidence type="ECO:0000313" key="2">
    <source>
        <dbReference type="Proteomes" id="UP000468531"/>
    </source>
</evidence>
<dbReference type="PANTHER" id="PTHR10151">
    <property type="entry name" value="ECTONUCLEOTIDE PYROPHOSPHATASE/PHOSPHODIESTERASE"/>
    <property type="match status" value="1"/>
</dbReference>
<dbReference type="PANTHER" id="PTHR10151:SF120">
    <property type="entry name" value="BIS(5'-ADENOSYL)-TRIPHOSPHATASE"/>
    <property type="match status" value="1"/>
</dbReference>
<comment type="caution">
    <text evidence="1">The sequence shown here is derived from an EMBL/GenBank/DDBJ whole genome shotgun (WGS) entry which is preliminary data.</text>
</comment>
<gene>
    <name evidence="1" type="ORF">FNJ47_45100</name>
</gene>
<keyword evidence="2" id="KW-1185">Reference proteome</keyword>
<organism evidence="1 2">
    <name type="scientific">Bradyrhizobium uaiense</name>
    <dbReference type="NCBI Taxonomy" id="2594946"/>
    <lineage>
        <taxon>Bacteria</taxon>
        <taxon>Pseudomonadati</taxon>
        <taxon>Pseudomonadota</taxon>
        <taxon>Alphaproteobacteria</taxon>
        <taxon>Hyphomicrobiales</taxon>
        <taxon>Nitrobacteraceae</taxon>
        <taxon>Bradyrhizobium</taxon>
    </lineage>
</organism>
<dbReference type="Pfam" id="PF01663">
    <property type="entry name" value="Phosphodiest"/>
    <property type="match status" value="1"/>
</dbReference>
<evidence type="ECO:0000313" key="1">
    <source>
        <dbReference type="EMBL" id="NEV02668.1"/>
    </source>
</evidence>
<protein>
    <recommendedName>
        <fullName evidence="3">Alkaline phosphatase family protein</fullName>
    </recommendedName>
</protein>
<dbReference type="EMBL" id="VKHP01000404">
    <property type="protein sequence ID" value="NEV02668.1"/>
    <property type="molecule type" value="Genomic_DNA"/>
</dbReference>
<dbReference type="SUPFAM" id="SSF53649">
    <property type="entry name" value="Alkaline phosphatase-like"/>
    <property type="match status" value="1"/>
</dbReference>
<dbReference type="Gene3D" id="3.40.720.10">
    <property type="entry name" value="Alkaline Phosphatase, subunit A"/>
    <property type="match status" value="2"/>
</dbReference>
<dbReference type="InterPro" id="IPR017850">
    <property type="entry name" value="Alkaline_phosphatase_core_sf"/>
</dbReference>
<dbReference type="Proteomes" id="UP000468531">
    <property type="component" value="Unassembled WGS sequence"/>
</dbReference>
<name>A0A6P1BVV6_9BRAD</name>